<evidence type="ECO:0000313" key="1">
    <source>
        <dbReference type="EMBL" id="MEG9476329.1"/>
    </source>
</evidence>
<sequence length="87" mass="10055">MSMETLKKQILELIEEKCREDLKIDPTQPVGYDLPALQVELDKLNGVGSTQFATLETVLVELLQEKKLSEQARSYILVVYDNRRKFL</sequence>
<gene>
    <name evidence="1" type="ORF">V6W77_08595</name>
</gene>
<proteinExistence type="predicted"/>
<reference evidence="1" key="1">
    <citation type="submission" date="2023-12" db="EMBL/GenBank/DDBJ databases">
        <title>Mannheima indologenes sp. nov. proposed for Clade V organisms of Mannheimia.</title>
        <authorList>
            <person name="Christensen H."/>
        </authorList>
    </citation>
    <scope>NUCLEOTIDE SEQUENCE</scope>
    <source>
        <strain evidence="1">M14.4</strain>
    </source>
</reference>
<dbReference type="RefSeq" id="WP_334234528.1">
    <property type="nucleotide sequence ID" value="NZ_JBAJJF010000007.1"/>
</dbReference>
<organism evidence="1 2">
    <name type="scientific">Mannheimia indoligenes</name>
    <dbReference type="NCBI Taxonomy" id="3103145"/>
    <lineage>
        <taxon>Bacteria</taxon>
        <taxon>Pseudomonadati</taxon>
        <taxon>Pseudomonadota</taxon>
        <taxon>Gammaproteobacteria</taxon>
        <taxon>Pasteurellales</taxon>
        <taxon>Pasteurellaceae</taxon>
        <taxon>Mannheimia</taxon>
    </lineage>
</organism>
<dbReference type="EMBL" id="JBAJJM010000011">
    <property type="protein sequence ID" value="MEG9476329.1"/>
    <property type="molecule type" value="Genomic_DNA"/>
</dbReference>
<accession>A0ABU7ZGL8</accession>
<name>A0ABU7ZGL8_9PAST</name>
<keyword evidence="2" id="KW-1185">Reference proteome</keyword>
<evidence type="ECO:0000313" key="2">
    <source>
        <dbReference type="Proteomes" id="UP001432017"/>
    </source>
</evidence>
<dbReference type="Proteomes" id="UP001432017">
    <property type="component" value="Unassembled WGS sequence"/>
</dbReference>
<protein>
    <submittedName>
        <fullName evidence="1">Uncharacterized protein</fullName>
    </submittedName>
</protein>
<comment type="caution">
    <text evidence="1">The sequence shown here is derived from an EMBL/GenBank/DDBJ whole genome shotgun (WGS) entry which is preliminary data.</text>
</comment>